<evidence type="ECO:0000256" key="2">
    <source>
        <dbReference type="SAM" id="SignalP"/>
    </source>
</evidence>
<feature type="chain" id="PRO_5043698786" evidence="2">
    <location>
        <begin position="22"/>
        <end position="212"/>
    </location>
</feature>
<accession>A0AAV9ZMQ0</accession>
<dbReference type="AlphaFoldDB" id="A0AAV9ZMQ0"/>
<comment type="caution">
    <text evidence="3">The sequence shown here is derived from an EMBL/GenBank/DDBJ whole genome shotgun (WGS) entry which is preliminary data.</text>
</comment>
<proteinExistence type="predicted"/>
<dbReference type="EMBL" id="JAWWNJ010000130">
    <property type="protein sequence ID" value="KAK6987684.1"/>
    <property type="molecule type" value="Genomic_DNA"/>
</dbReference>
<feature type="compositionally biased region" description="Polar residues" evidence="1">
    <location>
        <begin position="166"/>
        <end position="186"/>
    </location>
</feature>
<organism evidence="3 4">
    <name type="scientific">Favolaschia claudopus</name>
    <dbReference type="NCBI Taxonomy" id="2862362"/>
    <lineage>
        <taxon>Eukaryota</taxon>
        <taxon>Fungi</taxon>
        <taxon>Dikarya</taxon>
        <taxon>Basidiomycota</taxon>
        <taxon>Agaricomycotina</taxon>
        <taxon>Agaricomycetes</taxon>
        <taxon>Agaricomycetidae</taxon>
        <taxon>Agaricales</taxon>
        <taxon>Marasmiineae</taxon>
        <taxon>Mycenaceae</taxon>
        <taxon>Favolaschia</taxon>
    </lineage>
</organism>
<gene>
    <name evidence="3" type="ORF">R3P38DRAFT_3101021</name>
</gene>
<feature type="region of interest" description="Disordered" evidence="1">
    <location>
        <begin position="166"/>
        <end position="194"/>
    </location>
</feature>
<sequence>MHPPSVHTLWAFLLGATLTRASPQIATLKGLTQEQLSETTINLGHTEISAIGTDAQGATTYVVVVEYTSLIAILPSLTLTVLSTPTAFTETFVEDVSHFSGAIAFFPGGMRPQTAIEECNFGADSLGTCALRIGDATGPNGESAVVTESGTVVPITTLTAPALQSTSIAQSPSGSGQSGVNASPTASRGEVGVRTPQLGRMGGVILCLAMLL</sequence>
<dbReference type="Proteomes" id="UP001362999">
    <property type="component" value="Unassembled WGS sequence"/>
</dbReference>
<evidence type="ECO:0000313" key="4">
    <source>
        <dbReference type="Proteomes" id="UP001362999"/>
    </source>
</evidence>
<evidence type="ECO:0000256" key="1">
    <source>
        <dbReference type="SAM" id="MobiDB-lite"/>
    </source>
</evidence>
<name>A0AAV9ZMQ0_9AGAR</name>
<feature type="signal peptide" evidence="2">
    <location>
        <begin position="1"/>
        <end position="21"/>
    </location>
</feature>
<keyword evidence="2" id="KW-0732">Signal</keyword>
<reference evidence="3 4" key="1">
    <citation type="journal article" date="2024" name="J Genomics">
        <title>Draft genome sequencing and assembly of Favolaschia claudopus CIRM-BRFM 2984 isolated from oak limbs.</title>
        <authorList>
            <person name="Navarro D."/>
            <person name="Drula E."/>
            <person name="Chaduli D."/>
            <person name="Cazenave R."/>
            <person name="Ahrendt S."/>
            <person name="Wang J."/>
            <person name="Lipzen A."/>
            <person name="Daum C."/>
            <person name="Barry K."/>
            <person name="Grigoriev I.V."/>
            <person name="Favel A."/>
            <person name="Rosso M.N."/>
            <person name="Martin F."/>
        </authorList>
    </citation>
    <scope>NUCLEOTIDE SEQUENCE [LARGE SCALE GENOMIC DNA]</scope>
    <source>
        <strain evidence="3 4">CIRM-BRFM 2984</strain>
    </source>
</reference>
<keyword evidence="4" id="KW-1185">Reference proteome</keyword>
<protein>
    <submittedName>
        <fullName evidence="3">Uncharacterized protein</fullName>
    </submittedName>
</protein>
<evidence type="ECO:0000313" key="3">
    <source>
        <dbReference type="EMBL" id="KAK6987684.1"/>
    </source>
</evidence>